<evidence type="ECO:0000256" key="1">
    <source>
        <dbReference type="ARBA" id="ARBA00022801"/>
    </source>
</evidence>
<protein>
    <submittedName>
        <fullName evidence="3">DNA repair exonuclease SbcCD nuclease subunit</fullName>
    </submittedName>
</protein>
<dbReference type="PANTHER" id="PTHR30337:SF7">
    <property type="entry name" value="PHOSPHOESTERASE"/>
    <property type="match status" value="1"/>
</dbReference>
<dbReference type="EMBL" id="FONT01000001">
    <property type="protein sequence ID" value="SFE26340.1"/>
    <property type="molecule type" value="Genomic_DNA"/>
</dbReference>
<dbReference type="PIRSF" id="PIRSF033091">
    <property type="entry name" value="Pesterase_YhaO"/>
    <property type="match status" value="1"/>
</dbReference>
<dbReference type="InterPro" id="IPR004843">
    <property type="entry name" value="Calcineurin-like_PHP"/>
</dbReference>
<dbReference type="InterPro" id="IPR029052">
    <property type="entry name" value="Metallo-depent_PP-like"/>
</dbReference>
<sequence>MEHVRFIHAADMHIGSPISVAKGSPYYIKELLQDSIYIAFTNLVRDAIDYDVDFVILAGDLFDQTNRGIRSQLFLRKQFLRLEAKQIPVYIVFGNHDPVDVQYAPMNWPANVHIFSSSPECKRFCKNDTIVHLYGCSYKGKVVHENLAKSYEKKAGAHYHIGVLHGQEGQGLESHSYAPFTKRDLLEKNMDYWALGHIHRRSSLSERIHYPGNIQGRHRKEVGKKGYLLVELEGGHSPSVSFQSTAPILITKVKVRIEDNDTIDSVTDKLLAAIATKKRDAIKGICVEVELVGAGPLYYYIQEEMNEWVAALNEIGESEQTFFYIFSIINGIEPLMRTENNHFVKDILESADYLSNNPDILEKEWDVLLQHPSLRPLLSSHSIDKSEVMAEAKQWIRLLWKGDDS</sequence>
<dbReference type="Proteomes" id="UP000199516">
    <property type="component" value="Unassembled WGS sequence"/>
</dbReference>
<dbReference type="InterPro" id="IPR014576">
    <property type="entry name" value="Pesterase_YhaO"/>
</dbReference>
<dbReference type="STRING" id="930128.SAMN05192532_10122"/>
<dbReference type="AlphaFoldDB" id="A0A1I1Z7N9"/>
<reference evidence="3 4" key="1">
    <citation type="submission" date="2016-10" db="EMBL/GenBank/DDBJ databases">
        <authorList>
            <person name="de Groot N.N."/>
        </authorList>
    </citation>
    <scope>NUCLEOTIDE SEQUENCE [LARGE SCALE GENOMIC DNA]</scope>
    <source>
        <strain evidence="3 4">DSM 23995</strain>
    </source>
</reference>
<evidence type="ECO:0000313" key="4">
    <source>
        <dbReference type="Proteomes" id="UP000199516"/>
    </source>
</evidence>
<accession>A0A1I1Z7N9</accession>
<dbReference type="Gene3D" id="3.60.21.10">
    <property type="match status" value="1"/>
</dbReference>
<dbReference type="InterPro" id="IPR041796">
    <property type="entry name" value="Mre11_N"/>
</dbReference>
<keyword evidence="3" id="KW-0540">Nuclease</keyword>
<feature type="domain" description="Calcineurin-like phosphoesterase" evidence="2">
    <location>
        <begin position="5"/>
        <end position="200"/>
    </location>
</feature>
<dbReference type="Pfam" id="PF00149">
    <property type="entry name" value="Metallophos"/>
    <property type="match status" value="1"/>
</dbReference>
<evidence type="ECO:0000313" key="3">
    <source>
        <dbReference type="EMBL" id="SFE26340.1"/>
    </source>
</evidence>
<dbReference type="SUPFAM" id="SSF56300">
    <property type="entry name" value="Metallo-dependent phosphatases"/>
    <property type="match status" value="1"/>
</dbReference>
<dbReference type="CDD" id="cd00840">
    <property type="entry name" value="MPP_Mre11_N"/>
    <property type="match status" value="1"/>
</dbReference>
<evidence type="ECO:0000259" key="2">
    <source>
        <dbReference type="Pfam" id="PF00149"/>
    </source>
</evidence>
<keyword evidence="3" id="KW-0269">Exonuclease</keyword>
<name>A0A1I1Z7N9_9BACI</name>
<proteinExistence type="predicted"/>
<gene>
    <name evidence="3" type="ORF">SAMN05192532_10122</name>
</gene>
<dbReference type="InterPro" id="IPR050535">
    <property type="entry name" value="DNA_Repair-Maintenance_Comp"/>
</dbReference>
<keyword evidence="4" id="KW-1185">Reference proteome</keyword>
<organism evidence="3 4">
    <name type="scientific">Alteribacillus iranensis</name>
    <dbReference type="NCBI Taxonomy" id="930128"/>
    <lineage>
        <taxon>Bacteria</taxon>
        <taxon>Bacillati</taxon>
        <taxon>Bacillota</taxon>
        <taxon>Bacilli</taxon>
        <taxon>Bacillales</taxon>
        <taxon>Bacillaceae</taxon>
        <taxon>Alteribacillus</taxon>
    </lineage>
</organism>
<dbReference type="GO" id="GO:0004527">
    <property type="term" value="F:exonuclease activity"/>
    <property type="evidence" value="ECO:0007669"/>
    <property type="project" value="UniProtKB-KW"/>
</dbReference>
<keyword evidence="1" id="KW-0378">Hydrolase</keyword>
<dbReference type="RefSeq" id="WP_091655931.1">
    <property type="nucleotide sequence ID" value="NZ_FONT01000001.1"/>
</dbReference>
<dbReference type="PANTHER" id="PTHR30337">
    <property type="entry name" value="COMPONENT OF ATP-DEPENDENT DSDNA EXONUCLEASE"/>
    <property type="match status" value="1"/>
</dbReference>
<dbReference type="OrthoDB" id="9773856at2"/>